<dbReference type="Gene3D" id="3.10.450.50">
    <property type="match status" value="1"/>
</dbReference>
<evidence type="ECO:0000313" key="3">
    <source>
        <dbReference type="Proteomes" id="UP000315217"/>
    </source>
</evidence>
<feature type="compositionally biased region" description="Basic and acidic residues" evidence="1">
    <location>
        <begin position="8"/>
        <end position="26"/>
    </location>
</feature>
<feature type="region of interest" description="Disordered" evidence="1">
    <location>
        <begin position="1"/>
        <end position="26"/>
    </location>
</feature>
<evidence type="ECO:0000256" key="1">
    <source>
        <dbReference type="SAM" id="MobiDB-lite"/>
    </source>
</evidence>
<dbReference type="GO" id="GO:0030638">
    <property type="term" value="P:polyketide metabolic process"/>
    <property type="evidence" value="ECO:0007669"/>
    <property type="project" value="InterPro"/>
</dbReference>
<sequence length="168" mass="18629">MESEEFSEENHMAPDTIYKKDENRMSPDENMALGRRIVDALNTGNLTAIDEVFDAGYVDRTPNPGTTPDREGFKQGLTKFRAAFPDFRYTIEDEIVVGDKLVHRLTGRGTQKGEFQGVPATGKYASWSEIHIGRVANGKVVEHWGQGDQLGMMQQLGLVSSPKVASPK</sequence>
<dbReference type="Proteomes" id="UP000315217">
    <property type="component" value="Unassembled WGS sequence"/>
</dbReference>
<dbReference type="PANTHER" id="PTHR38436">
    <property type="entry name" value="POLYKETIDE CYCLASE SNOAL-LIKE DOMAIN"/>
    <property type="match status" value="1"/>
</dbReference>
<dbReference type="SUPFAM" id="SSF54427">
    <property type="entry name" value="NTF2-like"/>
    <property type="match status" value="1"/>
</dbReference>
<organism evidence="2 3">
    <name type="scientific">Candidatus Segetimicrobium genomatis</name>
    <dbReference type="NCBI Taxonomy" id="2569760"/>
    <lineage>
        <taxon>Bacteria</taxon>
        <taxon>Bacillati</taxon>
        <taxon>Candidatus Sysuimicrobiota</taxon>
        <taxon>Candidatus Sysuimicrobiia</taxon>
        <taxon>Candidatus Sysuimicrobiales</taxon>
        <taxon>Candidatus Segetimicrobiaceae</taxon>
        <taxon>Candidatus Segetimicrobium</taxon>
    </lineage>
</organism>
<proteinExistence type="predicted"/>
<reference evidence="2 3" key="1">
    <citation type="journal article" date="2019" name="Nat. Microbiol.">
        <title>Mediterranean grassland soil C-N compound turnover is dependent on rainfall and depth, and is mediated by genomically divergent microorganisms.</title>
        <authorList>
            <person name="Diamond S."/>
            <person name="Andeer P.F."/>
            <person name="Li Z."/>
            <person name="Crits-Christoph A."/>
            <person name="Burstein D."/>
            <person name="Anantharaman K."/>
            <person name="Lane K.R."/>
            <person name="Thomas B.C."/>
            <person name="Pan C."/>
            <person name="Northen T.R."/>
            <person name="Banfield J.F."/>
        </authorList>
    </citation>
    <scope>NUCLEOTIDE SEQUENCE [LARGE SCALE GENOMIC DNA]</scope>
    <source>
        <strain evidence="2">NP_1</strain>
    </source>
</reference>
<dbReference type="InterPro" id="IPR009959">
    <property type="entry name" value="Cyclase_SnoaL-like"/>
</dbReference>
<dbReference type="PANTHER" id="PTHR38436:SF1">
    <property type="entry name" value="ESTER CYCLASE"/>
    <property type="match status" value="1"/>
</dbReference>
<dbReference type="AlphaFoldDB" id="A0A537LGF9"/>
<comment type="caution">
    <text evidence="2">The sequence shown here is derived from an EMBL/GenBank/DDBJ whole genome shotgun (WGS) entry which is preliminary data.</text>
</comment>
<protein>
    <submittedName>
        <fullName evidence="2">Ester cyclase</fullName>
    </submittedName>
</protein>
<name>A0A537LGF9_9BACT</name>
<dbReference type="Pfam" id="PF07366">
    <property type="entry name" value="SnoaL"/>
    <property type="match status" value="1"/>
</dbReference>
<accession>A0A537LGF9</accession>
<evidence type="ECO:0000313" key="2">
    <source>
        <dbReference type="EMBL" id="TMJ07032.1"/>
    </source>
</evidence>
<dbReference type="EMBL" id="VBAI01000294">
    <property type="protein sequence ID" value="TMJ07032.1"/>
    <property type="molecule type" value="Genomic_DNA"/>
</dbReference>
<gene>
    <name evidence="2" type="ORF">E6G98_13940</name>
</gene>
<dbReference type="InterPro" id="IPR032710">
    <property type="entry name" value="NTF2-like_dom_sf"/>
</dbReference>